<dbReference type="EMBL" id="OX596095">
    <property type="protein sequence ID" value="CAM9481327.1"/>
    <property type="molecule type" value="Genomic_DNA"/>
</dbReference>
<proteinExistence type="predicted"/>
<accession>A0AC59Y9H6</accession>
<evidence type="ECO:0000313" key="1">
    <source>
        <dbReference type="EMBL" id="CAM9481327.1"/>
    </source>
</evidence>
<gene>
    <name evidence="1" type="ORF">MRATA1EN22A_LOCUS3115</name>
</gene>
<reference evidence="1" key="2">
    <citation type="submission" date="2025-03" db="EMBL/GenBank/DDBJ databases">
        <authorList>
            <consortium name="ELIXIR-Norway"/>
            <consortium name="Elixir Norway"/>
        </authorList>
    </citation>
    <scope>NUCLEOTIDE SEQUENCE</scope>
</reference>
<protein>
    <submittedName>
        <fullName evidence="1">Uncharacterized protein</fullName>
    </submittedName>
</protein>
<reference evidence="1" key="1">
    <citation type="submission" date="2023-05" db="EMBL/GenBank/DDBJ databases">
        <authorList>
            <consortium name="ELIXIR-Norway"/>
        </authorList>
    </citation>
    <scope>NUCLEOTIDE SEQUENCE</scope>
</reference>
<organism evidence="1">
    <name type="scientific">Rangifer tarandus platyrhynchus</name>
    <name type="common">Svalbard reindeer</name>
    <dbReference type="NCBI Taxonomy" id="3082113"/>
    <lineage>
        <taxon>Eukaryota</taxon>
        <taxon>Metazoa</taxon>
        <taxon>Chordata</taxon>
        <taxon>Craniata</taxon>
        <taxon>Vertebrata</taxon>
        <taxon>Euteleostomi</taxon>
        <taxon>Mammalia</taxon>
        <taxon>Eutheria</taxon>
        <taxon>Laurasiatheria</taxon>
        <taxon>Artiodactyla</taxon>
        <taxon>Ruminantia</taxon>
        <taxon>Pecora</taxon>
        <taxon>Cervidae</taxon>
        <taxon>Odocoileinae</taxon>
        <taxon>Rangifer</taxon>
    </lineage>
</organism>
<sequence>WTEGVIHGPKISSSNYYLCGPGDTGKTELKGLCEASREMECEMCTEQTFCQYVLSNCHLHS</sequence>
<name>A0AC59Y9H6_RANTA</name>